<dbReference type="EMBL" id="LAZR01003734">
    <property type="protein sequence ID" value="KKN15206.1"/>
    <property type="molecule type" value="Genomic_DNA"/>
</dbReference>
<feature type="region of interest" description="Disordered" evidence="1">
    <location>
        <begin position="1"/>
        <end position="38"/>
    </location>
</feature>
<dbReference type="AlphaFoldDB" id="A0A0F9QPW7"/>
<comment type="caution">
    <text evidence="3">The sequence shown here is derived from an EMBL/GenBank/DDBJ whole genome shotgun (WGS) entry which is preliminary data.</text>
</comment>
<gene>
    <name evidence="3" type="ORF">LCGC14_0988300</name>
</gene>
<dbReference type="PROSITE" id="PS50053">
    <property type="entry name" value="UBIQUITIN_2"/>
    <property type="match status" value="1"/>
</dbReference>
<evidence type="ECO:0000259" key="2">
    <source>
        <dbReference type="PROSITE" id="PS50053"/>
    </source>
</evidence>
<reference evidence="3" key="1">
    <citation type="journal article" date="2015" name="Nature">
        <title>Complex archaea that bridge the gap between prokaryotes and eukaryotes.</title>
        <authorList>
            <person name="Spang A."/>
            <person name="Saw J.H."/>
            <person name="Jorgensen S.L."/>
            <person name="Zaremba-Niedzwiedzka K."/>
            <person name="Martijn J."/>
            <person name="Lind A.E."/>
            <person name="van Eijk R."/>
            <person name="Schleper C."/>
            <person name="Guy L."/>
            <person name="Ettema T.J."/>
        </authorList>
    </citation>
    <scope>NUCLEOTIDE SEQUENCE</scope>
</reference>
<organism evidence="3">
    <name type="scientific">marine sediment metagenome</name>
    <dbReference type="NCBI Taxonomy" id="412755"/>
    <lineage>
        <taxon>unclassified sequences</taxon>
        <taxon>metagenomes</taxon>
        <taxon>ecological metagenomes</taxon>
    </lineage>
</organism>
<evidence type="ECO:0000313" key="3">
    <source>
        <dbReference type="EMBL" id="KKN15206.1"/>
    </source>
</evidence>
<dbReference type="SUPFAM" id="SSF54236">
    <property type="entry name" value="Ubiquitin-like"/>
    <property type="match status" value="1"/>
</dbReference>
<dbReference type="Gene3D" id="3.10.20.90">
    <property type="entry name" value="Phosphatidylinositol 3-kinase Catalytic Subunit, Chain A, domain 1"/>
    <property type="match status" value="1"/>
</dbReference>
<accession>A0A0F9QPW7</accession>
<protein>
    <recommendedName>
        <fullName evidence="2">Ubiquitin-like domain-containing protein</fullName>
    </recommendedName>
</protein>
<dbReference type="InterPro" id="IPR000626">
    <property type="entry name" value="Ubiquitin-like_dom"/>
</dbReference>
<dbReference type="CDD" id="cd17039">
    <property type="entry name" value="Ubl_ubiquitin_like"/>
    <property type="match status" value="1"/>
</dbReference>
<feature type="compositionally biased region" description="Acidic residues" evidence="1">
    <location>
        <begin position="1"/>
        <end position="22"/>
    </location>
</feature>
<feature type="domain" description="Ubiquitin-like" evidence="2">
    <location>
        <begin position="46"/>
        <end position="124"/>
    </location>
</feature>
<sequence length="128" mass="14125">MVILDVEDEDLEDLDEDLEEESTEIHEKDVNSKTPAEKIEPRGKKISVYFMSTIGPGEKKQKLLLNTKNLVGDIKETVANLFGLNSDDFHLSSGGITMDENTPLKEYNVVDGDDVLLIPASIAGKCIC</sequence>
<evidence type="ECO:0000256" key="1">
    <source>
        <dbReference type="SAM" id="MobiDB-lite"/>
    </source>
</evidence>
<dbReference type="InterPro" id="IPR029071">
    <property type="entry name" value="Ubiquitin-like_domsf"/>
</dbReference>
<name>A0A0F9QPW7_9ZZZZ</name>
<feature type="compositionally biased region" description="Basic and acidic residues" evidence="1">
    <location>
        <begin position="23"/>
        <end position="38"/>
    </location>
</feature>
<proteinExistence type="predicted"/>